<evidence type="ECO:0000256" key="5">
    <source>
        <dbReference type="ARBA" id="ARBA00023002"/>
    </source>
</evidence>
<dbReference type="EC" id="1.-.-.-" evidence="8"/>
<feature type="domain" description="Pyridine nucleotide-disulphide oxidoreductase dimerisation" evidence="6">
    <location>
        <begin position="344"/>
        <end position="452"/>
    </location>
</feature>
<dbReference type="Gene3D" id="3.50.50.60">
    <property type="entry name" value="FAD/NAD(P)-binding domain"/>
    <property type="match status" value="2"/>
</dbReference>
<dbReference type="Pfam" id="PF02852">
    <property type="entry name" value="Pyr_redox_dim"/>
    <property type="match status" value="1"/>
</dbReference>
<dbReference type="InterPro" id="IPR036188">
    <property type="entry name" value="FAD/NAD-bd_sf"/>
</dbReference>
<dbReference type="PIRSF" id="PIRSF000350">
    <property type="entry name" value="Mercury_reductase_MerA"/>
    <property type="match status" value="1"/>
</dbReference>
<comment type="caution">
    <text evidence="8">The sequence shown here is derived from an EMBL/GenBank/DDBJ whole genome shotgun (WGS) entry which is preliminary data.</text>
</comment>
<dbReference type="InterPro" id="IPR004099">
    <property type="entry name" value="Pyr_nucl-diS_OxRdtase_dimer"/>
</dbReference>
<dbReference type="Proteomes" id="UP001596417">
    <property type="component" value="Unassembled WGS sequence"/>
</dbReference>
<dbReference type="EMBL" id="JBHTAX010000001">
    <property type="protein sequence ID" value="MFC7188939.1"/>
    <property type="molecule type" value="Genomic_DNA"/>
</dbReference>
<comment type="similarity">
    <text evidence="2">Belongs to the class-I pyridine nucleotide-disulfide oxidoreductase family.</text>
</comment>
<keyword evidence="9" id="KW-1185">Reference proteome</keyword>
<dbReference type="PANTHER" id="PTHR43014">
    <property type="entry name" value="MERCURIC REDUCTASE"/>
    <property type="match status" value="1"/>
</dbReference>
<evidence type="ECO:0000256" key="1">
    <source>
        <dbReference type="ARBA" id="ARBA00001974"/>
    </source>
</evidence>
<dbReference type="PRINTS" id="PR00411">
    <property type="entry name" value="PNDRDTASEI"/>
</dbReference>
<keyword evidence="5 8" id="KW-0560">Oxidoreductase</keyword>
<evidence type="ECO:0000259" key="6">
    <source>
        <dbReference type="Pfam" id="PF02852"/>
    </source>
</evidence>
<dbReference type="SUPFAM" id="SSF55424">
    <property type="entry name" value="FAD/NAD-linked reductases, dimerisation (C-terminal) domain"/>
    <property type="match status" value="1"/>
</dbReference>
<dbReference type="InterPro" id="IPR023753">
    <property type="entry name" value="FAD/NAD-binding_dom"/>
</dbReference>
<reference evidence="8 9" key="1">
    <citation type="journal article" date="2019" name="Int. J. Syst. Evol. Microbiol.">
        <title>The Global Catalogue of Microorganisms (GCM) 10K type strain sequencing project: providing services to taxonomists for standard genome sequencing and annotation.</title>
        <authorList>
            <consortium name="The Broad Institute Genomics Platform"/>
            <consortium name="The Broad Institute Genome Sequencing Center for Infectious Disease"/>
            <person name="Wu L."/>
            <person name="Ma J."/>
        </authorList>
    </citation>
    <scope>NUCLEOTIDE SEQUENCE [LARGE SCALE GENOMIC DNA]</scope>
    <source>
        <strain evidence="8 9">RDMS1</strain>
    </source>
</reference>
<gene>
    <name evidence="8" type="ORF">ACFQL7_03160</name>
</gene>
<keyword evidence="3" id="KW-0285">Flavoprotein</keyword>
<evidence type="ECO:0000256" key="3">
    <source>
        <dbReference type="ARBA" id="ARBA00022630"/>
    </source>
</evidence>
<evidence type="ECO:0000259" key="7">
    <source>
        <dbReference type="Pfam" id="PF07992"/>
    </source>
</evidence>
<name>A0ABD5YHW6_9EURY</name>
<comment type="cofactor">
    <cofactor evidence="1">
        <name>FAD</name>
        <dbReference type="ChEBI" id="CHEBI:57692"/>
    </cofactor>
</comment>
<dbReference type="GO" id="GO:0016491">
    <property type="term" value="F:oxidoreductase activity"/>
    <property type="evidence" value="ECO:0007669"/>
    <property type="project" value="UniProtKB-KW"/>
</dbReference>
<evidence type="ECO:0000313" key="9">
    <source>
        <dbReference type="Proteomes" id="UP001596417"/>
    </source>
</evidence>
<accession>A0ABD5YHW6</accession>
<dbReference type="Pfam" id="PF07992">
    <property type="entry name" value="Pyr_redox_2"/>
    <property type="match status" value="1"/>
</dbReference>
<dbReference type="PRINTS" id="PR00368">
    <property type="entry name" value="FADPNR"/>
</dbReference>
<dbReference type="AlphaFoldDB" id="A0ABD5YHW6"/>
<dbReference type="RefSeq" id="WP_264555214.1">
    <property type="nucleotide sequence ID" value="NZ_CP109979.1"/>
</dbReference>
<protein>
    <submittedName>
        <fullName evidence="8">Dihydrolipoyl dehydrogenase family protein</fullName>
        <ecNumber evidence="8">1.-.-.-</ecNumber>
    </submittedName>
</protein>
<evidence type="ECO:0000313" key="8">
    <source>
        <dbReference type="EMBL" id="MFC7188939.1"/>
    </source>
</evidence>
<dbReference type="InterPro" id="IPR016156">
    <property type="entry name" value="FAD/NAD-linked_Rdtase_dimer_sf"/>
</dbReference>
<keyword evidence="4" id="KW-0274">FAD</keyword>
<organism evidence="8 9">
    <name type="scientific">Halocatena marina</name>
    <dbReference type="NCBI Taxonomy" id="2934937"/>
    <lineage>
        <taxon>Archaea</taxon>
        <taxon>Methanobacteriati</taxon>
        <taxon>Methanobacteriota</taxon>
        <taxon>Stenosarchaea group</taxon>
        <taxon>Halobacteria</taxon>
        <taxon>Halobacteriales</taxon>
        <taxon>Natronomonadaceae</taxon>
        <taxon>Halocatena</taxon>
    </lineage>
</organism>
<evidence type="ECO:0000256" key="2">
    <source>
        <dbReference type="ARBA" id="ARBA00007532"/>
    </source>
</evidence>
<proteinExistence type="inferred from homology"/>
<dbReference type="InterPro" id="IPR001100">
    <property type="entry name" value="Pyr_nuc-diS_OxRdtase"/>
</dbReference>
<dbReference type="Gene3D" id="3.30.390.30">
    <property type="match status" value="1"/>
</dbReference>
<dbReference type="GeneID" id="76198508"/>
<dbReference type="FunFam" id="3.30.390.30:FF:000001">
    <property type="entry name" value="Dihydrolipoyl dehydrogenase"/>
    <property type="match status" value="1"/>
</dbReference>
<dbReference type="PANTHER" id="PTHR43014:SF4">
    <property type="entry name" value="PYRIDINE NUCLEOTIDE-DISULFIDE OXIDOREDUCTASE RCLA-RELATED"/>
    <property type="match status" value="1"/>
</dbReference>
<evidence type="ECO:0000256" key="4">
    <source>
        <dbReference type="ARBA" id="ARBA00022827"/>
    </source>
</evidence>
<dbReference type="SUPFAM" id="SSF51905">
    <property type="entry name" value="FAD/NAD(P)-binding domain"/>
    <property type="match status" value="1"/>
</dbReference>
<feature type="domain" description="FAD/NAD(P)-binding" evidence="7">
    <location>
        <begin position="5"/>
        <end position="313"/>
    </location>
</feature>
<sequence length="461" mass="49997">MSEFDLIVFGGGTGNTVASAAAADGRETALIEKGPLGGLCLNRGCNPSKMLIQHASLVNRIRDADQFGIDASIDDVRFAEFVREVNAELADTADEIRANKQSEENLTLFQEEARFVDDRTIELTATGERHTADKVVIAAGSHPIVPGAIDGLTDSDYLTSDDALTLEERPERLVILGGGYIAAELGYYFGSFGVDVALIEMMDTLVPREDSEIAESFTEIASERHDVFTGYRATSVVESGNTITVTAESEDEDEIEVQGDALLVALGRQPNTDRIGLDATNVSTNEDGFIETDDSLQTSVENVWAMGDIADNGMFKHSGDYEGEVVIDTVVHGKRRTTDFTGLPHAVFTEPQIGAVGKTESELEDDDQEYVVGCAEFTDTAMSRALKLDHGFVKLLTDPETRDILGCHILGYEASMLIHEVTPAFQYGITVDELANTLIHVHPAMNKVIMKACKDVHAPNQ</sequence>